<dbReference type="InterPro" id="IPR029016">
    <property type="entry name" value="GAF-like_dom_sf"/>
</dbReference>
<reference evidence="6 7" key="1">
    <citation type="submission" date="2018-01" db="EMBL/GenBank/DDBJ databases">
        <title>Whole genome analyses suggest that Burkholderia sensu lato contains two further novel genera in the rhizoxinica-symbiotica group Mycetohabitans gen. nov., and Trinickia gen. nov.: implications for the evolution of diazotrophy and nodulation in the Burkholderiaceae.</title>
        <authorList>
            <person name="Estrada-de los Santos P."/>
            <person name="Palmer M."/>
            <person name="Chavez-Ramirez B."/>
            <person name="Beukes C."/>
            <person name="Steenkamp E.T."/>
            <person name="Hirsch A.M."/>
            <person name="Manyaka P."/>
            <person name="Maluk M."/>
            <person name="Lafos M."/>
            <person name="Crook M."/>
            <person name="Gross E."/>
            <person name="Simon M.F."/>
            <person name="Bueno dos Reis Junior F."/>
            <person name="Poole P.S."/>
            <person name="Venter S.N."/>
            <person name="James E.K."/>
        </authorList>
    </citation>
    <scope>NUCLEOTIDE SEQUENCE [LARGE SCALE GENOMIC DNA]</scope>
    <source>
        <strain evidence="6 7">JPY 581</strain>
    </source>
</reference>
<comment type="caution">
    <text evidence="6">The sequence shown here is derived from an EMBL/GenBank/DDBJ whole genome shotgun (WGS) entry which is preliminary data.</text>
</comment>
<proteinExistence type="predicted"/>
<dbReference type="PROSITE" id="PS51078">
    <property type="entry name" value="ICLR_ED"/>
    <property type="match status" value="1"/>
</dbReference>
<evidence type="ECO:0000256" key="2">
    <source>
        <dbReference type="ARBA" id="ARBA00023125"/>
    </source>
</evidence>
<keyword evidence="6" id="KW-0223">Dioxygenase</keyword>
<dbReference type="PANTHER" id="PTHR30136">
    <property type="entry name" value="HELIX-TURN-HELIX TRANSCRIPTIONAL REGULATOR, ICLR FAMILY"/>
    <property type="match status" value="1"/>
</dbReference>
<keyword evidence="3" id="KW-0804">Transcription</keyword>
<dbReference type="SUPFAM" id="SSF46785">
    <property type="entry name" value="Winged helix' DNA-binding domain"/>
    <property type="match status" value="1"/>
</dbReference>
<evidence type="ECO:0000256" key="3">
    <source>
        <dbReference type="ARBA" id="ARBA00023163"/>
    </source>
</evidence>
<keyword evidence="6" id="KW-0670">Pyruvate</keyword>
<keyword evidence="6" id="KW-0560">Oxidoreductase</keyword>
<keyword evidence="1" id="KW-0805">Transcription regulation</keyword>
<dbReference type="InterPro" id="IPR014757">
    <property type="entry name" value="Tscrpt_reg_IclR_C"/>
</dbReference>
<dbReference type="InterPro" id="IPR036390">
    <property type="entry name" value="WH_DNA-bd_sf"/>
</dbReference>
<dbReference type="OrthoDB" id="9807558at2"/>
<accession>A0A2N7XAB4</accession>
<evidence type="ECO:0000259" key="4">
    <source>
        <dbReference type="PROSITE" id="PS51077"/>
    </source>
</evidence>
<dbReference type="InterPro" id="IPR036388">
    <property type="entry name" value="WH-like_DNA-bd_sf"/>
</dbReference>
<dbReference type="RefSeq" id="WP_018439520.1">
    <property type="nucleotide sequence ID" value="NZ_KB890165.1"/>
</dbReference>
<organism evidence="6 7">
    <name type="scientific">Trinickia symbiotica</name>
    <dbReference type="NCBI Taxonomy" id="863227"/>
    <lineage>
        <taxon>Bacteria</taxon>
        <taxon>Pseudomonadati</taxon>
        <taxon>Pseudomonadota</taxon>
        <taxon>Betaproteobacteria</taxon>
        <taxon>Burkholderiales</taxon>
        <taxon>Burkholderiaceae</taxon>
        <taxon>Trinickia</taxon>
    </lineage>
</organism>
<dbReference type="Pfam" id="PF09339">
    <property type="entry name" value="HTH_IclR"/>
    <property type="match status" value="1"/>
</dbReference>
<dbReference type="InterPro" id="IPR005471">
    <property type="entry name" value="Tscrpt_reg_IclR_N"/>
</dbReference>
<dbReference type="InterPro" id="IPR050707">
    <property type="entry name" value="HTH_MetabolicPath_Reg"/>
</dbReference>
<dbReference type="Gene3D" id="1.10.10.10">
    <property type="entry name" value="Winged helix-like DNA-binding domain superfamily/Winged helix DNA-binding domain"/>
    <property type="match status" value="1"/>
</dbReference>
<evidence type="ECO:0000259" key="5">
    <source>
        <dbReference type="PROSITE" id="PS51078"/>
    </source>
</evidence>
<name>A0A2N7XAB4_9BURK</name>
<dbReference type="SUPFAM" id="SSF55781">
    <property type="entry name" value="GAF domain-like"/>
    <property type="match status" value="1"/>
</dbReference>
<evidence type="ECO:0000256" key="1">
    <source>
        <dbReference type="ARBA" id="ARBA00023015"/>
    </source>
</evidence>
<dbReference type="SMART" id="SM00346">
    <property type="entry name" value="HTH_ICLR"/>
    <property type="match status" value="1"/>
</dbReference>
<dbReference type="Gene3D" id="3.30.450.40">
    <property type="match status" value="1"/>
</dbReference>
<feature type="domain" description="IclR-ED" evidence="5">
    <location>
        <begin position="74"/>
        <end position="257"/>
    </location>
</feature>
<dbReference type="Pfam" id="PF01614">
    <property type="entry name" value="IclR_C"/>
    <property type="match status" value="1"/>
</dbReference>
<sequence>MKRNETLDRRDWIAGLEKGLAILEAFDDKHPRMTATEAGARTGLSRTAARRYLLTLEHLGYVYTDGKLYGLTPRVLRVGWSYFDSARLPRLVQPYLQQLSATLKESVYVSVLDEWELVFIARNGASRVMTTGFVLGARVPAPLASPGVVLLAHKPDQDAVLDWLNATELAQFTPYTLTNRSHLRETIRRARLDGFAVLEQQLQVGVRGIAVPLKNRQGEVVAALSTNMPIGKETMEAASQRVLPYLQETALAMMNVL</sequence>
<dbReference type="EMBL" id="PNYC01000001">
    <property type="protein sequence ID" value="PMS38547.1"/>
    <property type="molecule type" value="Genomic_DNA"/>
</dbReference>
<dbReference type="GO" id="GO:0003700">
    <property type="term" value="F:DNA-binding transcription factor activity"/>
    <property type="evidence" value="ECO:0007669"/>
    <property type="project" value="TreeGrafter"/>
</dbReference>
<dbReference type="AlphaFoldDB" id="A0A2N7XAB4"/>
<dbReference type="Proteomes" id="UP000235777">
    <property type="component" value="Unassembled WGS sequence"/>
</dbReference>
<dbReference type="PANTHER" id="PTHR30136:SF34">
    <property type="entry name" value="TRANSCRIPTIONAL REGULATOR"/>
    <property type="match status" value="1"/>
</dbReference>
<dbReference type="GO" id="GO:0045892">
    <property type="term" value="P:negative regulation of DNA-templated transcription"/>
    <property type="evidence" value="ECO:0007669"/>
    <property type="project" value="TreeGrafter"/>
</dbReference>
<gene>
    <name evidence="6" type="ORF">C0Z20_01335</name>
</gene>
<dbReference type="PROSITE" id="PS51077">
    <property type="entry name" value="HTH_ICLR"/>
    <property type="match status" value="1"/>
</dbReference>
<evidence type="ECO:0000313" key="6">
    <source>
        <dbReference type="EMBL" id="PMS38547.1"/>
    </source>
</evidence>
<keyword evidence="2" id="KW-0238">DNA-binding</keyword>
<keyword evidence="7" id="KW-1185">Reference proteome</keyword>
<evidence type="ECO:0000313" key="7">
    <source>
        <dbReference type="Proteomes" id="UP000235777"/>
    </source>
</evidence>
<dbReference type="STRING" id="863227.GCA_000373005_00990"/>
<feature type="domain" description="HTH iclR-type" evidence="4">
    <location>
        <begin position="13"/>
        <end position="73"/>
    </location>
</feature>
<protein>
    <submittedName>
        <fullName evidence="6">4-hydroxyphenylpyruvate dioxygenase</fullName>
    </submittedName>
</protein>
<dbReference type="GO" id="GO:0051213">
    <property type="term" value="F:dioxygenase activity"/>
    <property type="evidence" value="ECO:0007669"/>
    <property type="project" value="UniProtKB-KW"/>
</dbReference>
<dbReference type="GO" id="GO:0003677">
    <property type="term" value="F:DNA binding"/>
    <property type="evidence" value="ECO:0007669"/>
    <property type="project" value="UniProtKB-KW"/>
</dbReference>